<dbReference type="Proteomes" id="UP001348817">
    <property type="component" value="Chromosome"/>
</dbReference>
<evidence type="ECO:0000313" key="3">
    <source>
        <dbReference type="Proteomes" id="UP001348817"/>
    </source>
</evidence>
<proteinExistence type="predicted"/>
<dbReference type="Pfam" id="PF09192">
    <property type="entry name" value="Act-Frag_cataly"/>
    <property type="match status" value="1"/>
</dbReference>
<evidence type="ECO:0000313" key="2">
    <source>
        <dbReference type="EMBL" id="BDD09338.1"/>
    </source>
</evidence>
<dbReference type="InterPro" id="IPR036940">
    <property type="entry name" value="PI3/4_kinase_cat_sf"/>
</dbReference>
<evidence type="ECO:0000259" key="1">
    <source>
        <dbReference type="Pfam" id="PF09192"/>
    </source>
</evidence>
<dbReference type="InterPro" id="IPR015275">
    <property type="entry name" value="Actin-fragmin_kin_cat_dom"/>
</dbReference>
<dbReference type="EMBL" id="AP025314">
    <property type="protein sequence ID" value="BDD09338.1"/>
    <property type="molecule type" value="Genomic_DNA"/>
</dbReference>
<dbReference type="SUPFAM" id="SSF56112">
    <property type="entry name" value="Protein kinase-like (PK-like)"/>
    <property type="match status" value="1"/>
</dbReference>
<dbReference type="InterPro" id="IPR011009">
    <property type="entry name" value="Kinase-like_dom_sf"/>
</dbReference>
<sequence>MPALNGNNNWGRFRITNFDHMFDLHSVKKPKTSPERKTSVTSPVQLILLDWASLIEVKCPAQGLSSEVFFVKLRNGKELVLKFPFNESAIEVERVASEFIGRNTDTLRTPHTRVITPEGHEVDIIKKTVAKLGGEDAESLRNRMSRHSGPIICMEKMEGQTLDFYGADKKLLKDPRFVRRLGEITAFDILLGNIDRLLTLNPDNILFDHKKGTFHLIDQKVSMYELSGMIPGHNLDTDVFSDENAGYSLQLEVMLEVNDRLKHYLGPMITSFRKGDFGGSALSERVGFMFEIEHQMHIDRVVFDKGLYEGFLKIARNFGMAGVEAADQWKGAGAEGAGLFHNWLTVSNLLPDAQKLLAEGANSGRKKEGFFRKPW</sequence>
<dbReference type="KEGG" id="fax:FUAX_17700"/>
<gene>
    <name evidence="2" type="ORF">FUAX_17700</name>
</gene>
<dbReference type="AlphaFoldDB" id="A0AAU9D050"/>
<protein>
    <recommendedName>
        <fullName evidence="1">Actin-fragmin kinase catalytic domain-containing protein</fullName>
    </recommendedName>
</protein>
<keyword evidence="3" id="KW-1185">Reference proteome</keyword>
<reference evidence="2 3" key="1">
    <citation type="submission" date="2021-12" db="EMBL/GenBank/DDBJ databases">
        <title>Genome sequencing of bacteria with rrn-lacking chromosome and rrn-plasmid.</title>
        <authorList>
            <person name="Anda M."/>
            <person name="Iwasaki W."/>
        </authorList>
    </citation>
    <scope>NUCLEOTIDE SEQUENCE [LARGE SCALE GENOMIC DNA]</scope>
    <source>
        <strain evidence="2 3">DSM 100852</strain>
    </source>
</reference>
<name>A0AAU9D050_9BACT</name>
<accession>A0AAU9D050</accession>
<dbReference type="Gene3D" id="1.10.1070.11">
    <property type="entry name" value="Phosphatidylinositol 3-/4-kinase, catalytic domain"/>
    <property type="match status" value="1"/>
</dbReference>
<feature type="domain" description="Actin-fragmin kinase catalytic" evidence="1">
    <location>
        <begin position="48"/>
        <end position="260"/>
    </location>
</feature>
<organism evidence="2 3">
    <name type="scientific">Fulvitalea axinellae</name>
    <dbReference type="NCBI Taxonomy" id="1182444"/>
    <lineage>
        <taxon>Bacteria</taxon>
        <taxon>Pseudomonadati</taxon>
        <taxon>Bacteroidota</taxon>
        <taxon>Cytophagia</taxon>
        <taxon>Cytophagales</taxon>
        <taxon>Persicobacteraceae</taxon>
        <taxon>Fulvitalea</taxon>
    </lineage>
</organism>